<protein>
    <submittedName>
        <fullName evidence="1">Uncharacterized protein</fullName>
    </submittedName>
</protein>
<dbReference type="AlphaFoldDB" id="A0A645IDZ7"/>
<organism evidence="1">
    <name type="scientific">bioreactor metagenome</name>
    <dbReference type="NCBI Taxonomy" id="1076179"/>
    <lineage>
        <taxon>unclassified sequences</taxon>
        <taxon>metagenomes</taxon>
        <taxon>ecological metagenomes</taxon>
    </lineage>
</organism>
<proteinExistence type="predicted"/>
<name>A0A645IDZ7_9ZZZZ</name>
<reference evidence="1" key="1">
    <citation type="submission" date="2019-08" db="EMBL/GenBank/DDBJ databases">
        <authorList>
            <person name="Kucharzyk K."/>
            <person name="Murdoch R.W."/>
            <person name="Higgins S."/>
            <person name="Loffler F."/>
        </authorList>
    </citation>
    <scope>NUCLEOTIDE SEQUENCE</scope>
</reference>
<dbReference type="EMBL" id="VSSQ01111217">
    <property type="protein sequence ID" value="MPN48679.1"/>
    <property type="molecule type" value="Genomic_DNA"/>
</dbReference>
<evidence type="ECO:0000313" key="1">
    <source>
        <dbReference type="EMBL" id="MPN48679.1"/>
    </source>
</evidence>
<sequence length="135" mass="14941">MDNDGVLQVTYDNPQDVLGEMTPAADLLPFSQIQSVFEKMILVVDNQTEAEAWNREGMPKLTKDYYISSVRLGLSSVAESSDTNTHLLIPVWSFYGYEEGRVNDGEPSRHGTNGQHELLTINAIDGTVVSSYENG</sequence>
<dbReference type="InterPro" id="IPR046098">
    <property type="entry name" value="DUF6034"/>
</dbReference>
<accession>A0A645IDZ7</accession>
<dbReference type="Pfam" id="PF19499">
    <property type="entry name" value="DUF6034"/>
    <property type="match status" value="1"/>
</dbReference>
<comment type="caution">
    <text evidence="1">The sequence shown here is derived from an EMBL/GenBank/DDBJ whole genome shotgun (WGS) entry which is preliminary data.</text>
</comment>
<gene>
    <name evidence="1" type="ORF">SDC9_196291</name>
</gene>